<dbReference type="GO" id="GO:0003676">
    <property type="term" value="F:nucleic acid binding"/>
    <property type="evidence" value="ECO:0007669"/>
    <property type="project" value="InterPro"/>
</dbReference>
<evidence type="ECO:0000256" key="2">
    <source>
        <dbReference type="ARBA" id="ARBA00022801"/>
    </source>
</evidence>
<dbReference type="InterPro" id="IPR036397">
    <property type="entry name" value="RNaseH_sf"/>
</dbReference>
<dbReference type="SUPFAM" id="SSF52113">
    <property type="entry name" value="BRCT domain"/>
    <property type="match status" value="1"/>
</dbReference>
<dbReference type="SMART" id="SM00479">
    <property type="entry name" value="EXOIII"/>
    <property type="match status" value="1"/>
</dbReference>
<reference evidence="6 7" key="1">
    <citation type="submission" date="2017-04" db="EMBL/GenBank/DDBJ databases">
        <title>Comparative genome analysis of Subtercola boreus.</title>
        <authorList>
            <person name="Cho Y.-J."/>
            <person name="Cho A."/>
            <person name="Kim O.-S."/>
            <person name="Lee J.-I."/>
        </authorList>
    </citation>
    <scope>NUCLEOTIDE SEQUENCE [LARGE SCALE GENOMIC DNA]</scope>
    <source>
        <strain evidence="6 7">P27479</strain>
    </source>
</reference>
<keyword evidence="3" id="KW-0269">Exonuclease</keyword>
<protein>
    <recommendedName>
        <fullName evidence="5">Exonuclease domain-containing protein</fullName>
    </recommendedName>
</protein>
<evidence type="ECO:0000256" key="1">
    <source>
        <dbReference type="ARBA" id="ARBA00022722"/>
    </source>
</evidence>
<proteinExistence type="predicted"/>
<dbReference type="SUPFAM" id="SSF158682">
    <property type="entry name" value="TerB-like"/>
    <property type="match status" value="1"/>
</dbReference>
<keyword evidence="2" id="KW-0378">Hydrolase</keyword>
<dbReference type="AlphaFoldDB" id="A0A3E0W3D4"/>
<evidence type="ECO:0000256" key="3">
    <source>
        <dbReference type="ARBA" id="ARBA00022839"/>
    </source>
</evidence>
<dbReference type="Gene3D" id="3.40.50.10190">
    <property type="entry name" value="BRCT domain"/>
    <property type="match status" value="1"/>
</dbReference>
<dbReference type="Pfam" id="PF00929">
    <property type="entry name" value="RNase_T"/>
    <property type="match status" value="1"/>
</dbReference>
<dbReference type="PANTHER" id="PTHR30231">
    <property type="entry name" value="DNA POLYMERASE III SUBUNIT EPSILON"/>
    <property type="match status" value="1"/>
</dbReference>
<accession>A0A3E0W3D4</accession>
<dbReference type="PANTHER" id="PTHR30231:SF4">
    <property type="entry name" value="PROTEIN NEN2"/>
    <property type="match status" value="1"/>
</dbReference>
<dbReference type="EMBL" id="NBXB01000019">
    <property type="protein sequence ID" value="RFA15607.1"/>
    <property type="molecule type" value="Genomic_DNA"/>
</dbReference>
<evidence type="ECO:0000256" key="4">
    <source>
        <dbReference type="SAM" id="MobiDB-lite"/>
    </source>
</evidence>
<organism evidence="6 7">
    <name type="scientific">Subtercola boreus</name>
    <dbReference type="NCBI Taxonomy" id="120213"/>
    <lineage>
        <taxon>Bacteria</taxon>
        <taxon>Bacillati</taxon>
        <taxon>Actinomycetota</taxon>
        <taxon>Actinomycetes</taxon>
        <taxon>Micrococcales</taxon>
        <taxon>Microbacteriaceae</taxon>
        <taxon>Subtercola</taxon>
    </lineage>
</organism>
<dbReference type="InterPro" id="IPR029024">
    <property type="entry name" value="TerB-like"/>
</dbReference>
<evidence type="ECO:0000313" key="7">
    <source>
        <dbReference type="Proteomes" id="UP000256541"/>
    </source>
</evidence>
<dbReference type="OrthoDB" id="190275at2"/>
<evidence type="ECO:0000313" key="6">
    <source>
        <dbReference type="EMBL" id="RFA15607.1"/>
    </source>
</evidence>
<dbReference type="InterPro" id="IPR013520">
    <property type="entry name" value="Ribonucl_H"/>
</dbReference>
<feature type="region of interest" description="Disordered" evidence="4">
    <location>
        <begin position="332"/>
        <end position="354"/>
    </location>
</feature>
<keyword evidence="1" id="KW-0540">Nuclease</keyword>
<dbReference type="Gene3D" id="3.30.420.10">
    <property type="entry name" value="Ribonuclease H-like superfamily/Ribonuclease H"/>
    <property type="match status" value="1"/>
</dbReference>
<dbReference type="InterPro" id="IPR036420">
    <property type="entry name" value="BRCT_dom_sf"/>
</dbReference>
<evidence type="ECO:0000259" key="5">
    <source>
        <dbReference type="SMART" id="SM00479"/>
    </source>
</evidence>
<dbReference type="InterPro" id="IPR012337">
    <property type="entry name" value="RNaseH-like_sf"/>
</dbReference>
<dbReference type="GO" id="GO:0008408">
    <property type="term" value="F:3'-5' exonuclease activity"/>
    <property type="evidence" value="ECO:0007669"/>
    <property type="project" value="TreeGrafter"/>
</dbReference>
<gene>
    <name evidence="6" type="ORF">B7R22_06570</name>
</gene>
<dbReference type="CDD" id="cd06127">
    <property type="entry name" value="DEDDh"/>
    <property type="match status" value="1"/>
</dbReference>
<comment type="caution">
    <text evidence="6">The sequence shown here is derived from an EMBL/GenBank/DDBJ whole genome shotgun (WGS) entry which is preliminary data.</text>
</comment>
<feature type="domain" description="Exonuclease" evidence="5">
    <location>
        <begin position="14"/>
        <end position="181"/>
    </location>
</feature>
<name>A0A3E0W3D4_9MICO</name>
<dbReference type="Proteomes" id="UP000256541">
    <property type="component" value="Unassembled WGS sequence"/>
</dbReference>
<dbReference type="FunFam" id="3.30.420.10:FF:000045">
    <property type="entry name" value="3'-5' exonuclease DinG"/>
    <property type="match status" value="1"/>
</dbReference>
<sequence length="434" mass="46987">MLCQTHTVPKPSQGFAVIDFETTGLAPEYHHRVIEIAVVHVDPHGAIEGTWQTLVNPMRDLGPTHIHGVRGADARQAPLFEQVAAQFVELLAGRVLVAHNASFEARFLRAELARIDAASPVANDHALCTMRLAREFLPGAGRSLADCCAAYDIELVNAHEAAVDAFATAELLARYLDDNPGHPLWKQYESHAARHLWPTLSAPPARAPWHPRSHDTDAPNARSFLGTTMALLPAVDIDPRANPSQQDYLALLDEALADGFLSLSEADALHDMAAALGIDAFTRERLHQRYFDDLVTVAWADGILTDDEIADIAQVALLLDIPDKAVTDALNEPARKTEPAPRQPDHVGKHSGSAETDVIQLAPGDLVVLTGEMPEPRSYYEDKLAAAGLVPWTAVTKKVKLVVAADPDSLSGKARKAHDYGIPIVGIDHLLGLL</sequence>
<dbReference type="GO" id="GO:0005829">
    <property type="term" value="C:cytosol"/>
    <property type="evidence" value="ECO:0007669"/>
    <property type="project" value="TreeGrafter"/>
</dbReference>
<feature type="compositionally biased region" description="Basic and acidic residues" evidence="4">
    <location>
        <begin position="333"/>
        <end position="348"/>
    </location>
</feature>
<dbReference type="SUPFAM" id="SSF53098">
    <property type="entry name" value="Ribonuclease H-like"/>
    <property type="match status" value="1"/>
</dbReference>